<protein>
    <recommendedName>
        <fullName evidence="3">Histone deacetylase domain-containing protein</fullName>
    </recommendedName>
</protein>
<dbReference type="PANTHER" id="PTHR10625:SF19">
    <property type="entry name" value="HISTONE DEACETYLASE 12"/>
    <property type="match status" value="1"/>
</dbReference>
<accession>A0ABN8DG69</accession>
<dbReference type="PANTHER" id="PTHR10625">
    <property type="entry name" value="HISTONE DEACETYLASE HDAC1-RELATED"/>
    <property type="match status" value="1"/>
</dbReference>
<dbReference type="Proteomes" id="UP000838160">
    <property type="component" value="Unassembled WGS sequence"/>
</dbReference>
<dbReference type="EMBL" id="CAKLCM010000002">
    <property type="protein sequence ID" value="CAH0525470.1"/>
    <property type="molecule type" value="Genomic_DNA"/>
</dbReference>
<dbReference type="SUPFAM" id="SSF52768">
    <property type="entry name" value="Arginase/deacetylase"/>
    <property type="match status" value="1"/>
</dbReference>
<gene>
    <name evidence="4" type="ORF">VHP8226_00993</name>
</gene>
<dbReference type="InterPro" id="IPR000286">
    <property type="entry name" value="HDACs"/>
</dbReference>
<keyword evidence="5" id="KW-1185">Reference proteome</keyword>
<evidence type="ECO:0000256" key="2">
    <source>
        <dbReference type="ARBA" id="ARBA00022801"/>
    </source>
</evidence>
<keyword evidence="2" id="KW-0378">Hydrolase</keyword>
<dbReference type="Pfam" id="PF00850">
    <property type="entry name" value="Hist_deacetyl"/>
    <property type="match status" value="1"/>
</dbReference>
<dbReference type="InterPro" id="IPR037138">
    <property type="entry name" value="His_deacetylse_dom_sf"/>
</dbReference>
<dbReference type="RefSeq" id="WP_237484002.1">
    <property type="nucleotide sequence ID" value="NZ_CAKLCM010000002.1"/>
</dbReference>
<name>A0ABN8DG69_9VIBR</name>
<dbReference type="Gene3D" id="3.40.800.20">
    <property type="entry name" value="Histone deacetylase domain"/>
    <property type="match status" value="1"/>
</dbReference>
<reference evidence="4" key="1">
    <citation type="submission" date="2021-12" db="EMBL/GenBank/DDBJ databases">
        <authorList>
            <person name="Rodrigo-Torres L."/>
            <person name="Arahal R. D."/>
            <person name="Lucena T."/>
        </authorList>
    </citation>
    <scope>NUCLEOTIDE SEQUENCE</scope>
    <source>
        <strain evidence="4">CECT 8226</strain>
    </source>
</reference>
<comment type="caution">
    <text evidence="4">The sequence shown here is derived from an EMBL/GenBank/DDBJ whole genome shotgun (WGS) entry which is preliminary data.</text>
</comment>
<feature type="domain" description="Histone deacetylase" evidence="3">
    <location>
        <begin position="28"/>
        <end position="286"/>
    </location>
</feature>
<dbReference type="InterPro" id="IPR044150">
    <property type="entry name" value="HDAC_classIV"/>
</dbReference>
<comment type="similarity">
    <text evidence="1">Belongs to the histone deacetylase family.</text>
</comment>
<dbReference type="InterPro" id="IPR023801">
    <property type="entry name" value="His_deacetylse_dom"/>
</dbReference>
<evidence type="ECO:0000256" key="1">
    <source>
        <dbReference type="ARBA" id="ARBA00005947"/>
    </source>
</evidence>
<dbReference type="PRINTS" id="PR01270">
    <property type="entry name" value="HDASUPER"/>
</dbReference>
<organism evidence="4 5">
    <name type="scientific">Vibrio hippocampi</name>
    <dbReference type="NCBI Taxonomy" id="654686"/>
    <lineage>
        <taxon>Bacteria</taxon>
        <taxon>Pseudomonadati</taxon>
        <taxon>Pseudomonadota</taxon>
        <taxon>Gammaproteobacteria</taxon>
        <taxon>Vibrionales</taxon>
        <taxon>Vibrionaceae</taxon>
        <taxon>Vibrio</taxon>
    </lineage>
</organism>
<dbReference type="InterPro" id="IPR023696">
    <property type="entry name" value="Ureohydrolase_dom_sf"/>
</dbReference>
<evidence type="ECO:0000313" key="5">
    <source>
        <dbReference type="Proteomes" id="UP000838160"/>
    </source>
</evidence>
<evidence type="ECO:0000313" key="4">
    <source>
        <dbReference type="EMBL" id="CAH0525470.1"/>
    </source>
</evidence>
<sequence>MQSKSIPLIYHPIYSALPLPEEHRYPIHKYRLLYQGIEQHAGWSPDAWRYHQPEPISLDVVKQVHDSDYVDQLVRGDLPAAKMRRIGFPWSELLIERTLTSVAGSCLTVDLAQQQGIAIHLSGGYHHAHYDFGSGFCLFNDLAIAAHHAVSSGVSKVLIIDSDVHHGDGTATLTQGREDIITLSLHCDKNFPAKKPSSDFDVPLARETQDGEFLMSFQQVVEFAIRLHSPDLVIYDAGVDIHQDDELGYLSISQQGIQDRDEWLLDHLKQQGIPVACVIGGGYRSDHDQLTPLHLCLLKAAKKVWSSTL</sequence>
<dbReference type="CDD" id="cd09993">
    <property type="entry name" value="HDAC_classIV"/>
    <property type="match status" value="1"/>
</dbReference>
<proteinExistence type="inferred from homology"/>
<evidence type="ECO:0000259" key="3">
    <source>
        <dbReference type="Pfam" id="PF00850"/>
    </source>
</evidence>